<dbReference type="EMBL" id="JAKGUD010000006">
    <property type="protein sequence ID" value="MCF4142656.1"/>
    <property type="molecule type" value="Genomic_DNA"/>
</dbReference>
<dbReference type="Gene3D" id="3.40.50.11890">
    <property type="match status" value="1"/>
</dbReference>
<dbReference type="PANTHER" id="PTHR30548:SF6">
    <property type="entry name" value="DEHYDRATASE SUBUNIT YJIM-RELATED"/>
    <property type="match status" value="1"/>
</dbReference>
<proteinExistence type="inferred from homology"/>
<dbReference type="InterPro" id="IPR047678">
    <property type="entry name" value="YjiM-like"/>
</dbReference>
<dbReference type="Proteomes" id="UP001200430">
    <property type="component" value="Unassembled WGS sequence"/>
</dbReference>
<dbReference type="InterPro" id="IPR010327">
    <property type="entry name" value="FldB/FldC_alpha/beta"/>
</dbReference>
<gene>
    <name evidence="2" type="ORF">L2W38_07485</name>
</gene>
<comment type="caution">
    <text evidence="2">The sequence shown here is derived from an EMBL/GenBank/DDBJ whole genome shotgun (WGS) entry which is preliminary data.</text>
</comment>
<comment type="similarity">
    <text evidence="1">Belongs to the FldB/FldC dehydratase alpha/beta subunit family.</text>
</comment>
<dbReference type="NCBIfam" id="NF040772">
    <property type="entry name" value="double_cubane"/>
    <property type="match status" value="1"/>
</dbReference>
<accession>A0ABS9EN92</accession>
<reference evidence="2 3" key="1">
    <citation type="submission" date="2022-01" db="EMBL/GenBank/DDBJ databases">
        <title>Dethiosulfovibrio faecalis sp. nov., a novel proteolytic, non-sulfur-reducing bacterium isolated from a marine aquaculture solid waste bioreactor.</title>
        <authorList>
            <person name="Grabowski S."/>
            <person name="Apolinario E."/>
            <person name="Schneider N."/>
            <person name="Marshall C.W."/>
            <person name="Sowers K.R."/>
        </authorList>
    </citation>
    <scope>NUCLEOTIDE SEQUENCE [LARGE SCALE GENOMIC DNA]</scope>
    <source>
        <strain evidence="2 3">DSM 12537</strain>
    </source>
</reference>
<organism evidence="2 3">
    <name type="scientific">Dethiosulfovibrio marinus</name>
    <dbReference type="NCBI Taxonomy" id="133532"/>
    <lineage>
        <taxon>Bacteria</taxon>
        <taxon>Thermotogati</taxon>
        <taxon>Synergistota</taxon>
        <taxon>Synergistia</taxon>
        <taxon>Synergistales</taxon>
        <taxon>Dethiosulfovibrionaceae</taxon>
        <taxon>Dethiosulfovibrio</taxon>
    </lineage>
</organism>
<sequence length="383" mass="42842">MKRVSRIDELLADVEAHLKDGVLQVKEASEKGRPIVGTYCTFAPWELITAAGAIPATLCARGEDPITAAEEHLPRNLCPLIKSSYGYALTDKCPYFHFCDMVIAESTCDGKKKMYELMSRMKPLHLMMLPQTAEGDGSRSAWRAELDRLKDGLERAFDVSIDDGAISERISLRNRERLALKSLWELSMMDPPAITGKEQYLISEYCEFHFHKEELVPWLENLVSQIREAYDLGERRVGKDAPRILITGCPLGGAQKVIHAIEDAGAVVVCYENCGGVKELGFLVDEDRPPMEALTDKYLNVGCSVMTPNTSRMDNLKNLIESYNVDGVVEVVLQACHTYAVETYEVRELVRSTGRPYMSVETDYSKSDIGQLATRIGAFLEML</sequence>
<keyword evidence="3" id="KW-1185">Reference proteome</keyword>
<protein>
    <submittedName>
        <fullName evidence="2">2-hydroxyacyl-CoA dehydratase family protein</fullName>
    </submittedName>
</protein>
<evidence type="ECO:0000313" key="3">
    <source>
        <dbReference type="Proteomes" id="UP001200430"/>
    </source>
</evidence>
<dbReference type="RefSeq" id="WP_236099377.1">
    <property type="nucleotide sequence ID" value="NZ_JAKGUD010000006.1"/>
</dbReference>
<name>A0ABS9EN92_9BACT</name>
<evidence type="ECO:0000313" key="2">
    <source>
        <dbReference type="EMBL" id="MCF4142656.1"/>
    </source>
</evidence>
<dbReference type="PANTHER" id="PTHR30548">
    <property type="entry name" value="2-HYDROXYGLUTARYL-COA DEHYDRATASE, D-COMPONENT-RELATED"/>
    <property type="match status" value="1"/>
</dbReference>
<dbReference type="Gene3D" id="3.40.50.11900">
    <property type="match status" value="1"/>
</dbReference>
<evidence type="ECO:0000256" key="1">
    <source>
        <dbReference type="ARBA" id="ARBA00005806"/>
    </source>
</evidence>
<dbReference type="Gene3D" id="1.20.1270.370">
    <property type="match status" value="1"/>
</dbReference>
<dbReference type="Pfam" id="PF06050">
    <property type="entry name" value="HGD-D"/>
    <property type="match status" value="1"/>
</dbReference>